<dbReference type="EMBL" id="FMBC01000006">
    <property type="protein sequence ID" value="SCC00658.1"/>
    <property type="molecule type" value="Genomic_DNA"/>
</dbReference>
<protein>
    <submittedName>
        <fullName evidence="1">Uncharacterized conserved protein YjgD, DUF1641 family</fullName>
    </submittedName>
</protein>
<evidence type="ECO:0000313" key="2">
    <source>
        <dbReference type="Proteomes" id="UP000198515"/>
    </source>
</evidence>
<gene>
    <name evidence="1" type="ORF">GA0061070_100669</name>
</gene>
<dbReference type="PANTHER" id="PTHR38433">
    <property type="match status" value="1"/>
</dbReference>
<dbReference type="Proteomes" id="UP000198515">
    <property type="component" value="Unassembled WGS sequence"/>
</dbReference>
<dbReference type="PANTHER" id="PTHR38433:SF1">
    <property type="entry name" value="DUF1641 DOMAIN-CONTAINING PROTEIN"/>
    <property type="match status" value="1"/>
</dbReference>
<reference evidence="2" key="1">
    <citation type="submission" date="2016-08" db="EMBL/GenBank/DDBJ databases">
        <authorList>
            <person name="Varghese N."/>
            <person name="Submissions Spin"/>
        </authorList>
    </citation>
    <scope>NUCLEOTIDE SEQUENCE [LARGE SCALE GENOMIC DNA]</scope>
    <source>
        <strain evidence="2">REICA_142</strain>
    </source>
</reference>
<dbReference type="RefSeq" id="WP_090134034.1">
    <property type="nucleotide sequence ID" value="NZ_FMBC01000006.1"/>
</dbReference>
<dbReference type="OrthoDB" id="5795508at2"/>
<accession>A0A1C4B1P3</accession>
<organism evidence="1 2">
    <name type="scientific">Kosakonia oryziphila</name>
    <dbReference type="NCBI Taxonomy" id="1005667"/>
    <lineage>
        <taxon>Bacteria</taxon>
        <taxon>Pseudomonadati</taxon>
        <taxon>Pseudomonadota</taxon>
        <taxon>Gammaproteobacteria</taxon>
        <taxon>Enterobacterales</taxon>
        <taxon>Enterobacteriaceae</taxon>
        <taxon>Kosakonia</taxon>
    </lineage>
</organism>
<dbReference type="AlphaFoldDB" id="A0A1C4B1P3"/>
<name>A0A1C4B1P3_9ENTR</name>
<proteinExistence type="predicted"/>
<evidence type="ECO:0000313" key="1">
    <source>
        <dbReference type="EMBL" id="SCC00658.1"/>
    </source>
</evidence>
<sequence length="159" mass="17595">MAKSIEYQPEPAKIGPDAREELDRLLETLHQHGVLRLLNDLVAANNEVAQILVNGLQRQGTLNAIQNISLMLMALSSLPPDRVYKLAFGLRDLAEAISQPKADDEEKAPGVHGAWKMLQDDDLWRALRPLIHGLAAFSRRMEEPVDKPISAFTGKPSDA</sequence>
<keyword evidence="2" id="KW-1185">Reference proteome</keyword>